<dbReference type="RefSeq" id="WP_013625688.1">
    <property type="nucleotide sequence ID" value="NC_015172.1"/>
</dbReference>
<dbReference type="Proteomes" id="UP000007488">
    <property type="component" value="Chromosome"/>
</dbReference>
<dbReference type="STRING" id="645991.Sgly_2540"/>
<gene>
    <name evidence="2" type="ordered locus">Sgly_2540</name>
</gene>
<dbReference type="InterPro" id="IPR038071">
    <property type="entry name" value="UROD/MetE-like_sf"/>
</dbReference>
<sequence>MNPELTREALSRFCSDEAKNAKEVGGLFYTYQGAPALEARLLGADITPTVSGFGDVIPLINCHEELNRLPCHFLEEKLKNLLDSLNVLAEANNLWLNMMAPYSLLCDVCSPRLPLWLLRYPDEVEAALLSLTEALADYGAKAFDHGVKVISLCDMQALPAVLGEKHHRRFAAKYQVLLLKSLLAEGGRGVVHVCPFTFSPLETYSLAFYHGYPIPGKDYQAAVLERYERGRRVVVGRQCPHIKVTETIYEMSEGVIG</sequence>
<accession>F0SW39</accession>
<dbReference type="SUPFAM" id="SSF51726">
    <property type="entry name" value="UROD/MetE-like"/>
    <property type="match status" value="1"/>
</dbReference>
<dbReference type="InterPro" id="IPR052024">
    <property type="entry name" value="Methanogen_methyltrans"/>
</dbReference>
<dbReference type="eggNOG" id="COG0407">
    <property type="taxonomic scope" value="Bacteria"/>
</dbReference>
<evidence type="ECO:0000259" key="1">
    <source>
        <dbReference type="Pfam" id="PF01208"/>
    </source>
</evidence>
<dbReference type="PANTHER" id="PTHR47099">
    <property type="entry name" value="METHYLCOBAMIDE:COM METHYLTRANSFERASE MTBA"/>
    <property type="match status" value="1"/>
</dbReference>
<name>F0SW39_SYNGF</name>
<dbReference type="PANTHER" id="PTHR47099:SF1">
    <property type="entry name" value="METHYLCOBAMIDE:COM METHYLTRANSFERASE MTBA"/>
    <property type="match status" value="1"/>
</dbReference>
<dbReference type="KEGG" id="sgy:Sgly_2540"/>
<dbReference type="InterPro" id="IPR000257">
    <property type="entry name" value="Uroporphyrinogen_deCOase"/>
</dbReference>
<dbReference type="GO" id="GO:0004853">
    <property type="term" value="F:uroporphyrinogen decarboxylase activity"/>
    <property type="evidence" value="ECO:0007669"/>
    <property type="project" value="InterPro"/>
</dbReference>
<dbReference type="EMBL" id="CP002547">
    <property type="protein sequence ID" value="ADY56823.1"/>
    <property type="molecule type" value="Genomic_DNA"/>
</dbReference>
<proteinExistence type="predicted"/>
<dbReference type="Pfam" id="PF01208">
    <property type="entry name" value="URO-D"/>
    <property type="match status" value="1"/>
</dbReference>
<protein>
    <recommendedName>
        <fullName evidence="1">Uroporphyrinogen decarboxylase (URO-D) domain-containing protein</fullName>
    </recommendedName>
</protein>
<reference evidence="3" key="2">
    <citation type="submission" date="2011-02" db="EMBL/GenBank/DDBJ databases">
        <title>The complete genome of Syntrophobotulus glycolicus DSM 8271.</title>
        <authorList>
            <person name="Lucas S."/>
            <person name="Copeland A."/>
            <person name="Lapidus A."/>
            <person name="Bruce D."/>
            <person name="Goodwin L."/>
            <person name="Pitluck S."/>
            <person name="Kyrpides N."/>
            <person name="Mavromatis K."/>
            <person name="Pagani I."/>
            <person name="Ivanova N."/>
            <person name="Mikhailova N."/>
            <person name="Chertkov O."/>
            <person name="Held B."/>
            <person name="Detter J.C."/>
            <person name="Tapia R."/>
            <person name="Han C."/>
            <person name="Land M."/>
            <person name="Hauser L."/>
            <person name="Markowitz V."/>
            <person name="Cheng J.-F."/>
            <person name="Hugenholtz P."/>
            <person name="Woyke T."/>
            <person name="Wu D."/>
            <person name="Spring S."/>
            <person name="Schroeder M."/>
            <person name="Brambilla E."/>
            <person name="Klenk H.-P."/>
            <person name="Eisen J.A."/>
        </authorList>
    </citation>
    <scope>NUCLEOTIDE SEQUENCE [LARGE SCALE GENOMIC DNA]</scope>
    <source>
        <strain evidence="3">DSM 8271 / FlGlyR</strain>
    </source>
</reference>
<dbReference type="HOGENOM" id="CLU_1081536_0_0_9"/>
<reference evidence="2 3" key="1">
    <citation type="journal article" date="2011" name="Stand. Genomic Sci.">
        <title>Complete genome sequence of Syntrophobotulus glycolicus type strain (FlGlyR).</title>
        <authorList>
            <person name="Han C."/>
            <person name="Mwirichia R."/>
            <person name="Chertkov O."/>
            <person name="Held B."/>
            <person name="Lapidus A."/>
            <person name="Nolan M."/>
            <person name="Lucas S."/>
            <person name="Hammon N."/>
            <person name="Deshpande S."/>
            <person name="Cheng J.F."/>
            <person name="Tapia R."/>
            <person name="Goodwin L."/>
            <person name="Pitluck S."/>
            <person name="Huntemann M."/>
            <person name="Liolios K."/>
            <person name="Ivanova N."/>
            <person name="Pagani I."/>
            <person name="Mavromatis K."/>
            <person name="Ovchinikova G."/>
            <person name="Pati A."/>
            <person name="Chen A."/>
            <person name="Palaniappan K."/>
            <person name="Land M."/>
            <person name="Hauser L."/>
            <person name="Brambilla E.M."/>
            <person name="Rohde M."/>
            <person name="Spring S."/>
            <person name="Sikorski J."/>
            <person name="Goker M."/>
            <person name="Woyke T."/>
            <person name="Bristow J."/>
            <person name="Eisen J.A."/>
            <person name="Markowitz V."/>
            <person name="Hugenholtz P."/>
            <person name="Kyrpides N.C."/>
            <person name="Klenk H.P."/>
            <person name="Detter J.C."/>
        </authorList>
    </citation>
    <scope>NUCLEOTIDE SEQUENCE [LARGE SCALE GENOMIC DNA]</scope>
    <source>
        <strain evidence="3">DSM 8271 / FlGlyR</strain>
    </source>
</reference>
<feature type="domain" description="Uroporphyrinogen decarboxylase (URO-D)" evidence="1">
    <location>
        <begin position="59"/>
        <end position="195"/>
    </location>
</feature>
<dbReference type="AlphaFoldDB" id="F0SW39"/>
<evidence type="ECO:0000313" key="2">
    <source>
        <dbReference type="EMBL" id="ADY56823.1"/>
    </source>
</evidence>
<dbReference type="OrthoDB" id="2135496at2"/>
<dbReference type="GO" id="GO:0006779">
    <property type="term" value="P:porphyrin-containing compound biosynthetic process"/>
    <property type="evidence" value="ECO:0007669"/>
    <property type="project" value="InterPro"/>
</dbReference>
<organism evidence="2 3">
    <name type="scientific">Syntrophobotulus glycolicus (strain DSM 8271 / FlGlyR)</name>
    <dbReference type="NCBI Taxonomy" id="645991"/>
    <lineage>
        <taxon>Bacteria</taxon>
        <taxon>Bacillati</taxon>
        <taxon>Bacillota</taxon>
        <taxon>Clostridia</taxon>
        <taxon>Eubacteriales</taxon>
        <taxon>Desulfitobacteriaceae</taxon>
        <taxon>Syntrophobotulus</taxon>
    </lineage>
</organism>
<dbReference type="Gene3D" id="3.20.20.210">
    <property type="match status" value="1"/>
</dbReference>
<keyword evidence="3" id="KW-1185">Reference proteome</keyword>
<evidence type="ECO:0000313" key="3">
    <source>
        <dbReference type="Proteomes" id="UP000007488"/>
    </source>
</evidence>